<keyword evidence="3" id="KW-1185">Reference proteome</keyword>
<keyword evidence="1" id="KW-0732">Signal</keyword>
<dbReference type="PANTHER" id="PTHR39599:SF1">
    <property type="entry name" value="GPI-ANCHORED PROTEIN (EUROFUNG)"/>
    <property type="match status" value="1"/>
</dbReference>
<evidence type="ECO:0000313" key="2">
    <source>
        <dbReference type="EMBL" id="KAH6895099.1"/>
    </source>
</evidence>
<evidence type="ECO:0000256" key="1">
    <source>
        <dbReference type="SAM" id="SignalP"/>
    </source>
</evidence>
<dbReference type="EMBL" id="JAGPYM010000004">
    <property type="protein sequence ID" value="KAH6895099.1"/>
    <property type="molecule type" value="Genomic_DNA"/>
</dbReference>
<comment type="caution">
    <text evidence="2">The sequence shown here is derived from an EMBL/GenBank/DDBJ whole genome shotgun (WGS) entry which is preliminary data.</text>
</comment>
<evidence type="ECO:0000313" key="3">
    <source>
        <dbReference type="Proteomes" id="UP000777438"/>
    </source>
</evidence>
<protein>
    <recommendedName>
        <fullName evidence="4">Gpi-anchored protein</fullName>
    </recommendedName>
</protein>
<organism evidence="2 3">
    <name type="scientific">Thelonectria olida</name>
    <dbReference type="NCBI Taxonomy" id="1576542"/>
    <lineage>
        <taxon>Eukaryota</taxon>
        <taxon>Fungi</taxon>
        <taxon>Dikarya</taxon>
        <taxon>Ascomycota</taxon>
        <taxon>Pezizomycotina</taxon>
        <taxon>Sordariomycetes</taxon>
        <taxon>Hypocreomycetidae</taxon>
        <taxon>Hypocreales</taxon>
        <taxon>Nectriaceae</taxon>
        <taxon>Thelonectria</taxon>
    </lineage>
</organism>
<dbReference type="AlphaFoldDB" id="A0A9P8WC17"/>
<proteinExistence type="predicted"/>
<gene>
    <name evidence="2" type="ORF">B0T10DRAFT_206702</name>
</gene>
<accession>A0A9P8WC17</accession>
<evidence type="ECO:0008006" key="4">
    <source>
        <dbReference type="Google" id="ProtNLM"/>
    </source>
</evidence>
<reference evidence="2 3" key="1">
    <citation type="journal article" date="2021" name="Nat. Commun.">
        <title>Genetic determinants of endophytism in the Arabidopsis root mycobiome.</title>
        <authorList>
            <person name="Mesny F."/>
            <person name="Miyauchi S."/>
            <person name="Thiergart T."/>
            <person name="Pickel B."/>
            <person name="Atanasova L."/>
            <person name="Karlsson M."/>
            <person name="Huettel B."/>
            <person name="Barry K.W."/>
            <person name="Haridas S."/>
            <person name="Chen C."/>
            <person name="Bauer D."/>
            <person name="Andreopoulos W."/>
            <person name="Pangilinan J."/>
            <person name="LaButti K."/>
            <person name="Riley R."/>
            <person name="Lipzen A."/>
            <person name="Clum A."/>
            <person name="Drula E."/>
            <person name="Henrissat B."/>
            <person name="Kohler A."/>
            <person name="Grigoriev I.V."/>
            <person name="Martin F.M."/>
            <person name="Hacquard S."/>
        </authorList>
    </citation>
    <scope>NUCLEOTIDE SEQUENCE [LARGE SCALE GENOMIC DNA]</scope>
    <source>
        <strain evidence="2 3">MPI-CAGE-CH-0241</strain>
    </source>
</reference>
<sequence length="229" mass="23279">MMRQGWLGLALFAFQLQSATAFIADATATATYAPAATHVLLGRADTCPSNTFECSEELGEQFDGICCQDGQSCALDANNSPACCPSGAVCTGTAPASATGDPTAQASWVSNQYFSFPYAPTSYEDSDECRSAVTDCSENYDACVTYLESGGSYGVTIAVPGGGGTTVGGGGTITGSSATAICSSLSSQACSKLEATSCSKWGSAAPLTTRVDWLLAGFSLVMGAFLIVV</sequence>
<dbReference type="PANTHER" id="PTHR39599">
    <property type="entry name" value="GPI-ANCHORED PROTEIN (EUROFUNG)-RELATED-RELATED"/>
    <property type="match status" value="1"/>
</dbReference>
<feature type="chain" id="PRO_5040118304" description="Gpi-anchored protein" evidence="1">
    <location>
        <begin position="22"/>
        <end position="229"/>
    </location>
</feature>
<dbReference type="Proteomes" id="UP000777438">
    <property type="component" value="Unassembled WGS sequence"/>
</dbReference>
<dbReference type="OrthoDB" id="5410926at2759"/>
<feature type="signal peptide" evidence="1">
    <location>
        <begin position="1"/>
        <end position="21"/>
    </location>
</feature>
<name>A0A9P8WC17_9HYPO</name>